<feature type="domain" description="Ubiquitin-like" evidence="2">
    <location>
        <begin position="270"/>
        <end position="340"/>
    </location>
</feature>
<dbReference type="InterPro" id="IPR029071">
    <property type="entry name" value="Ubiquitin-like_domsf"/>
</dbReference>
<dbReference type="EMBL" id="JRKL02000734">
    <property type="protein sequence ID" value="KAF3968733.1"/>
    <property type="molecule type" value="Genomic_DNA"/>
</dbReference>
<dbReference type="AlphaFoldDB" id="A0A8J4RK49"/>
<dbReference type="InterPro" id="IPR000626">
    <property type="entry name" value="Ubiquitin-like_dom"/>
</dbReference>
<dbReference type="Pfam" id="PF00240">
    <property type="entry name" value="ubiquitin"/>
    <property type="match status" value="5"/>
</dbReference>
<sequence>MSQEILSSFNGRRINICISLDKEIFVKSEFEDYVALRVDSFDTIYNVKAKIQDKKGTPPDKQRLFLDGIRLEDDRTLADYNIQEESTLYLGSYWGPFPEMHIFVKTVIGEIISQKVESSDTIDNVKAKIQDKVDIPRDQQRLFLDGIQLEDGRSLADYNIQQESTLYVCNWDPSKDFPFPEDDIIEGTSTMQIFVKFLTGKTITLEVESYDTIYNVKAKIQDKEGYPWEDTRLIFAGKQLKNSRTLADYNIQQESILHHVQRLIGGSEKKNFGPKPITVEVDISDTIDTVRAMIQDKTGIPPNQQRLSIGRKQLEDGRTLASYGIYEGSTLYIQPQSSGTLELTPSGGMKIFVKTPTGKTITMEVESSDTIDKVKAKIQDKEGIPSDKQVLNFAGKKLEDGRTLAHYNIQRESTLHLYLRRKWL</sequence>
<dbReference type="SUPFAM" id="SSF54236">
    <property type="entry name" value="Ubiquitin-like"/>
    <property type="match status" value="5"/>
</dbReference>
<dbReference type="SMART" id="SM00213">
    <property type="entry name" value="UBQ"/>
    <property type="match status" value="5"/>
</dbReference>
<feature type="domain" description="Ubiquitin-like" evidence="2">
    <location>
        <begin position="191"/>
        <end position="266"/>
    </location>
</feature>
<dbReference type="Proteomes" id="UP000737018">
    <property type="component" value="Unassembled WGS sequence"/>
</dbReference>
<gene>
    <name evidence="3" type="ORF">CMV_007408</name>
</gene>
<name>A0A8J4RK49_9ROSI</name>
<dbReference type="GO" id="GO:0003729">
    <property type="term" value="F:mRNA binding"/>
    <property type="evidence" value="ECO:0007669"/>
    <property type="project" value="UniProtKB-ARBA"/>
</dbReference>
<dbReference type="FunFam" id="3.10.20.90:FF:000006">
    <property type="entry name" value="Polyubiquitin 10"/>
    <property type="match status" value="1"/>
</dbReference>
<organism evidence="3 4">
    <name type="scientific">Castanea mollissima</name>
    <name type="common">Chinese chestnut</name>
    <dbReference type="NCBI Taxonomy" id="60419"/>
    <lineage>
        <taxon>Eukaryota</taxon>
        <taxon>Viridiplantae</taxon>
        <taxon>Streptophyta</taxon>
        <taxon>Embryophyta</taxon>
        <taxon>Tracheophyta</taxon>
        <taxon>Spermatophyta</taxon>
        <taxon>Magnoliopsida</taxon>
        <taxon>eudicotyledons</taxon>
        <taxon>Gunneridae</taxon>
        <taxon>Pentapetalae</taxon>
        <taxon>rosids</taxon>
        <taxon>fabids</taxon>
        <taxon>Fagales</taxon>
        <taxon>Fagaceae</taxon>
        <taxon>Castanea</taxon>
    </lineage>
</organism>
<dbReference type="PROSITE" id="PS50053">
    <property type="entry name" value="UBIQUITIN_2"/>
    <property type="match status" value="5"/>
</dbReference>
<protein>
    <recommendedName>
        <fullName evidence="2">Ubiquitin-like domain-containing protein</fullName>
    </recommendedName>
</protein>
<evidence type="ECO:0000313" key="4">
    <source>
        <dbReference type="Proteomes" id="UP000737018"/>
    </source>
</evidence>
<proteinExistence type="predicted"/>
<evidence type="ECO:0000259" key="2">
    <source>
        <dbReference type="PROSITE" id="PS50053"/>
    </source>
</evidence>
<feature type="domain" description="Ubiquitin-like" evidence="2">
    <location>
        <begin position="22"/>
        <end position="90"/>
    </location>
</feature>
<comment type="caution">
    <text evidence="3">The sequence shown here is derived from an EMBL/GenBank/DDBJ whole genome shotgun (WGS) entry which is preliminary data.</text>
</comment>
<dbReference type="InterPro" id="IPR050158">
    <property type="entry name" value="Ubiquitin_ubiquitin-like"/>
</dbReference>
<dbReference type="Gene3D" id="3.10.20.90">
    <property type="entry name" value="Phosphatidylinositol 3-kinase Catalytic Subunit, Chain A, domain 1"/>
    <property type="match status" value="5"/>
</dbReference>
<dbReference type="OrthoDB" id="1494633at2759"/>
<keyword evidence="1" id="KW-1017">Isopeptide bond</keyword>
<keyword evidence="4" id="KW-1185">Reference proteome</keyword>
<dbReference type="PRINTS" id="PR00348">
    <property type="entry name" value="UBIQUITIN"/>
</dbReference>
<feature type="domain" description="Ubiquitin-like" evidence="2">
    <location>
        <begin position="349"/>
        <end position="422"/>
    </location>
</feature>
<dbReference type="FunFam" id="3.10.20.90:FF:000160">
    <property type="entry name" value="Polyubiquitin-C"/>
    <property type="match status" value="2"/>
</dbReference>
<accession>A0A8J4RK49</accession>
<dbReference type="InterPro" id="IPR019956">
    <property type="entry name" value="Ubiquitin_dom"/>
</dbReference>
<reference evidence="3" key="1">
    <citation type="submission" date="2020-03" db="EMBL/GenBank/DDBJ databases">
        <title>Castanea mollissima Vanexum genome sequencing.</title>
        <authorList>
            <person name="Staton M."/>
        </authorList>
    </citation>
    <scope>NUCLEOTIDE SEQUENCE</scope>
    <source>
        <tissue evidence="3">Leaf</tissue>
    </source>
</reference>
<feature type="domain" description="Ubiquitin-like" evidence="2">
    <location>
        <begin position="100"/>
        <end position="168"/>
    </location>
</feature>
<dbReference type="PANTHER" id="PTHR10666">
    <property type="entry name" value="UBIQUITIN"/>
    <property type="match status" value="1"/>
</dbReference>
<evidence type="ECO:0000313" key="3">
    <source>
        <dbReference type="EMBL" id="KAF3968733.1"/>
    </source>
</evidence>
<evidence type="ECO:0000256" key="1">
    <source>
        <dbReference type="ARBA" id="ARBA00022499"/>
    </source>
</evidence>